<accession>A0A919XR56</accession>
<evidence type="ECO:0000313" key="3">
    <source>
        <dbReference type="EMBL" id="GIO37746.1"/>
    </source>
</evidence>
<keyword evidence="1" id="KW-0472">Membrane</keyword>
<feature type="transmembrane region" description="Helical" evidence="1">
    <location>
        <begin position="161"/>
        <end position="182"/>
    </location>
</feature>
<dbReference type="PANTHER" id="PTHR40448:SF1">
    <property type="entry name" value="TWO-COMPONENT SENSOR HISTIDINE KINASE"/>
    <property type="match status" value="1"/>
</dbReference>
<proteinExistence type="predicted"/>
<feature type="domain" description="Sensor histidine kinase NatK-like C-terminal" evidence="2">
    <location>
        <begin position="328"/>
        <end position="427"/>
    </location>
</feature>
<dbReference type="EMBL" id="BORR01000008">
    <property type="protein sequence ID" value="GIO37746.1"/>
    <property type="molecule type" value="Genomic_DNA"/>
</dbReference>
<dbReference type="InterPro" id="IPR036890">
    <property type="entry name" value="HATPase_C_sf"/>
</dbReference>
<feature type="transmembrane region" description="Helical" evidence="1">
    <location>
        <begin position="6"/>
        <end position="24"/>
    </location>
</feature>
<dbReference type="AlphaFoldDB" id="A0A919XR56"/>
<evidence type="ECO:0000256" key="1">
    <source>
        <dbReference type="SAM" id="Phobius"/>
    </source>
</evidence>
<dbReference type="Pfam" id="PF14501">
    <property type="entry name" value="HATPase_c_5"/>
    <property type="match status" value="1"/>
</dbReference>
<organism evidence="3 4">
    <name type="scientific">Paenibacillus antibioticophila</name>
    <dbReference type="NCBI Taxonomy" id="1274374"/>
    <lineage>
        <taxon>Bacteria</taxon>
        <taxon>Bacillati</taxon>
        <taxon>Bacillota</taxon>
        <taxon>Bacilli</taxon>
        <taxon>Bacillales</taxon>
        <taxon>Paenibacillaceae</taxon>
        <taxon>Paenibacillus</taxon>
    </lineage>
</organism>
<protein>
    <submittedName>
        <fullName evidence="3">ATPase</fullName>
    </submittedName>
</protein>
<keyword evidence="1" id="KW-0812">Transmembrane</keyword>
<dbReference type="Gene3D" id="3.30.565.10">
    <property type="entry name" value="Histidine kinase-like ATPase, C-terminal domain"/>
    <property type="match status" value="1"/>
</dbReference>
<gene>
    <name evidence="3" type="ORF">J41TS12_26070</name>
</gene>
<keyword evidence="1" id="KW-1133">Transmembrane helix</keyword>
<reference evidence="3 4" key="1">
    <citation type="submission" date="2021-03" db="EMBL/GenBank/DDBJ databases">
        <title>Antimicrobial resistance genes in bacteria isolated from Japanese honey, and their potential for conferring macrolide and lincosamide resistance in the American foulbrood pathogen Paenibacillus larvae.</title>
        <authorList>
            <person name="Okamoto M."/>
            <person name="Kumagai M."/>
            <person name="Kanamori H."/>
            <person name="Takamatsu D."/>
        </authorList>
    </citation>
    <scope>NUCLEOTIDE SEQUENCE [LARGE SCALE GENOMIC DNA]</scope>
    <source>
        <strain evidence="3 4">J41TS12</strain>
    </source>
</reference>
<dbReference type="PANTHER" id="PTHR40448">
    <property type="entry name" value="TWO-COMPONENT SENSOR HISTIDINE KINASE"/>
    <property type="match status" value="1"/>
</dbReference>
<dbReference type="RefSeq" id="WP_212939978.1">
    <property type="nucleotide sequence ID" value="NZ_BORR01000008.1"/>
</dbReference>
<name>A0A919XR56_9BACL</name>
<dbReference type="GO" id="GO:0042802">
    <property type="term" value="F:identical protein binding"/>
    <property type="evidence" value="ECO:0007669"/>
    <property type="project" value="TreeGrafter"/>
</dbReference>
<dbReference type="SUPFAM" id="SSF55874">
    <property type="entry name" value="ATPase domain of HSP90 chaperone/DNA topoisomerase II/histidine kinase"/>
    <property type="match status" value="1"/>
</dbReference>
<feature type="transmembrane region" description="Helical" evidence="1">
    <location>
        <begin position="59"/>
        <end position="76"/>
    </location>
</feature>
<feature type="transmembrane region" description="Helical" evidence="1">
    <location>
        <begin position="88"/>
        <end position="106"/>
    </location>
</feature>
<evidence type="ECO:0000259" key="2">
    <source>
        <dbReference type="Pfam" id="PF14501"/>
    </source>
</evidence>
<feature type="transmembrane region" description="Helical" evidence="1">
    <location>
        <begin position="126"/>
        <end position="149"/>
    </location>
</feature>
<feature type="transmembrane region" description="Helical" evidence="1">
    <location>
        <begin position="188"/>
        <end position="207"/>
    </location>
</feature>
<comment type="caution">
    <text evidence="3">The sequence shown here is derived from an EMBL/GenBank/DDBJ whole genome shotgun (WGS) entry which is preliminary data.</text>
</comment>
<evidence type="ECO:0000313" key="4">
    <source>
        <dbReference type="Proteomes" id="UP000681162"/>
    </source>
</evidence>
<keyword evidence="4" id="KW-1185">Reference proteome</keyword>
<dbReference type="InterPro" id="IPR032834">
    <property type="entry name" value="NatK-like_C"/>
</dbReference>
<dbReference type="Proteomes" id="UP000681162">
    <property type="component" value="Unassembled WGS sequence"/>
</dbReference>
<dbReference type="CDD" id="cd16935">
    <property type="entry name" value="HATPase_AgrC-ComD-like"/>
    <property type="match status" value="1"/>
</dbReference>
<sequence length="435" mass="49892">MDGMLLFLNLSVVLVMAVQVNFYFNSVFGKEKSKPSKKWFVLLFLLLNFWYMSAYFTPLLSSLIALFVIFCLAMGYEVEMRMRVIFSVLYAVLISLINLLCMYLLNPSTSVALDNWAIVPEREEMLVAKMSILLSCMIMFAVVQIIRFVAKRRNFPLHSRYYLMFLSVPIISIYQVNVLSVYSEKNMHYIISIIGSIVLNVLVVYILDTVIARFQLLHENTGLQQQMDYQDANYEKTVHSFKKIKSIIHDTNKQLLYVAECIEQGQVDEASRHIRVILNKVEHAYHRVNTGNLVVDALVTNALNIGQENGIRVDTELRLHDRELGIERYDLCVVLGNLLDNAVEASKKVRVAQDRHIRIQIRSNKSALLISVRNHVDREVSDLSTRKASPGYHGFGLVNIERICEKYGGHMTIESANHMFNNMVMIPFSTQDSSA</sequence>